<accession>A0A3S4TE79</accession>
<feature type="domain" description="Peptidase S33 tripeptidyl aminopeptidase-like C-terminal" evidence="5">
    <location>
        <begin position="410"/>
        <end position="508"/>
    </location>
</feature>
<keyword evidence="6" id="KW-0645">Protease</keyword>
<keyword evidence="2" id="KW-0732">Signal</keyword>
<keyword evidence="7" id="KW-1185">Reference proteome</keyword>
<dbReference type="Proteomes" id="UP000276899">
    <property type="component" value="Chromosome"/>
</dbReference>
<dbReference type="InterPro" id="IPR013595">
    <property type="entry name" value="Pept_S33_TAP-like_C"/>
</dbReference>
<dbReference type="GO" id="GO:0004177">
    <property type="term" value="F:aminopeptidase activity"/>
    <property type="evidence" value="ECO:0007669"/>
    <property type="project" value="UniProtKB-KW"/>
</dbReference>
<feature type="region of interest" description="Disordered" evidence="4">
    <location>
        <begin position="406"/>
        <end position="435"/>
    </location>
</feature>
<dbReference type="EC" id="3.4.14.-" evidence="6"/>
<evidence type="ECO:0000259" key="5">
    <source>
        <dbReference type="Pfam" id="PF08386"/>
    </source>
</evidence>
<dbReference type="AlphaFoldDB" id="A0A3S4TE79"/>
<gene>
    <name evidence="6" type="primary">tap_4</name>
    <name evidence="6" type="ORF">NCTC11923_02607</name>
</gene>
<name>A0A3S4TE79_9ACTO</name>
<evidence type="ECO:0000256" key="1">
    <source>
        <dbReference type="ARBA" id="ARBA00010088"/>
    </source>
</evidence>
<evidence type="ECO:0000256" key="2">
    <source>
        <dbReference type="ARBA" id="ARBA00022729"/>
    </source>
</evidence>
<evidence type="ECO:0000313" key="6">
    <source>
        <dbReference type="EMBL" id="VEG75926.1"/>
    </source>
</evidence>
<dbReference type="PANTHER" id="PTHR43248">
    <property type="entry name" value="2-SUCCINYL-6-HYDROXY-2,4-CYCLOHEXADIENE-1-CARBOXYLATE SYNTHASE"/>
    <property type="match status" value="1"/>
</dbReference>
<reference evidence="6 7" key="1">
    <citation type="submission" date="2018-12" db="EMBL/GenBank/DDBJ databases">
        <authorList>
            <consortium name="Pathogen Informatics"/>
        </authorList>
    </citation>
    <scope>NUCLEOTIDE SEQUENCE [LARGE SCALE GENOMIC DNA]</scope>
    <source>
        <strain evidence="6 7">NCTC11923</strain>
    </source>
</reference>
<sequence>MAGHSTQATPVEAASAAPVPAGLETFYTQKVDWKDCEDGKSFKCATVKVPLDYKDPSGQSIDLALKKLPASSGKPIASLMINPGGPGGSGIELVEGGEAAFSGDLRANFDIIGFDPRGVGASTPLTCLSAEEISQAVEAVAAGGDAQAAVGDDAEASQEDTAKASVEAGREAATTCEQNSPVPGIIDHMDTDSVARDLDVLRALAGDERLYYFGTSYGTFLGTRYAELFPANVGRMVLDSAQDPSIGLAQVGRDQSVAIENSFRSYVETCQSGKDCPLDGDVEAGMAQLRALFEKATKSPLPTDQDGKTVNGETIRQTMTELMYDDGTWESLTSALKQAIKDGKGTELAALAEKPSDETDPKAAAEAEVRKLANQPAISAVDCLDYPVEGDEAQWDKEAAELRKETPTAGGAQALTPGLCKGWGRQSERTPAKASAPGAAPILILGITGDPATPYQWAESLASQLESGHLVTVKGNGHGAYIRTGECATSAVDAYLLRGELPEKGLTCEAEIAQK</sequence>
<dbReference type="Pfam" id="PF08386">
    <property type="entry name" value="Abhydrolase_4"/>
    <property type="match status" value="1"/>
</dbReference>
<keyword evidence="3 6" id="KW-0378">Hydrolase</keyword>
<keyword evidence="6" id="KW-0031">Aminopeptidase</keyword>
<dbReference type="KEGG" id="asla:NCTC11923_02607"/>
<dbReference type="InterPro" id="IPR051601">
    <property type="entry name" value="Serine_prot/Carboxylest_S33"/>
</dbReference>
<dbReference type="InterPro" id="IPR029058">
    <property type="entry name" value="AB_hydrolase_fold"/>
</dbReference>
<protein>
    <submittedName>
        <fullName evidence="6">Tripeptidyl aminopeptidase</fullName>
        <ecNumber evidence="6">3.4.14.-</ecNumber>
    </submittedName>
</protein>
<proteinExistence type="inferred from homology"/>
<organism evidence="6 7">
    <name type="scientific">Actinomyces slackii</name>
    <dbReference type="NCBI Taxonomy" id="52774"/>
    <lineage>
        <taxon>Bacteria</taxon>
        <taxon>Bacillati</taxon>
        <taxon>Actinomycetota</taxon>
        <taxon>Actinomycetes</taxon>
        <taxon>Actinomycetales</taxon>
        <taxon>Actinomycetaceae</taxon>
        <taxon>Actinomyces</taxon>
    </lineage>
</organism>
<comment type="similarity">
    <text evidence="1">Belongs to the peptidase S33 family.</text>
</comment>
<dbReference type="SUPFAM" id="SSF53474">
    <property type="entry name" value="alpha/beta-Hydrolases"/>
    <property type="match status" value="1"/>
</dbReference>
<evidence type="ECO:0000313" key="7">
    <source>
        <dbReference type="Proteomes" id="UP000276899"/>
    </source>
</evidence>
<dbReference type="PANTHER" id="PTHR43248:SF29">
    <property type="entry name" value="TRIPEPTIDYL AMINOPEPTIDASE"/>
    <property type="match status" value="1"/>
</dbReference>
<dbReference type="Gene3D" id="3.40.50.1820">
    <property type="entry name" value="alpha/beta hydrolase"/>
    <property type="match status" value="1"/>
</dbReference>
<dbReference type="EMBL" id="LR134363">
    <property type="protein sequence ID" value="VEG75926.1"/>
    <property type="molecule type" value="Genomic_DNA"/>
</dbReference>
<evidence type="ECO:0000256" key="4">
    <source>
        <dbReference type="SAM" id="MobiDB-lite"/>
    </source>
</evidence>
<evidence type="ECO:0000256" key="3">
    <source>
        <dbReference type="ARBA" id="ARBA00022801"/>
    </source>
</evidence>
<dbReference type="STRING" id="1278298.GCA_000428685_00853"/>